<feature type="compositionally biased region" description="Basic and acidic residues" evidence="7">
    <location>
        <begin position="1"/>
        <end position="28"/>
    </location>
</feature>
<dbReference type="PROSITE" id="PS00080">
    <property type="entry name" value="MULTICOPPER_OXIDASE2"/>
    <property type="match status" value="1"/>
</dbReference>
<comment type="caution">
    <text evidence="12">The sequence shown here is derived from an EMBL/GenBank/DDBJ whole genome shotgun (WGS) entry which is preliminary data.</text>
</comment>
<dbReference type="CDD" id="cd13886">
    <property type="entry name" value="CuRO_2_MCO_like_1"/>
    <property type="match status" value="1"/>
</dbReference>
<keyword evidence="3" id="KW-0732">Signal</keyword>
<keyword evidence="2" id="KW-0479">Metal-binding</keyword>
<dbReference type="InterPro" id="IPR045087">
    <property type="entry name" value="Cu-oxidase_fam"/>
</dbReference>
<dbReference type="EMBL" id="MU842922">
    <property type="protein sequence ID" value="KAK2026096.1"/>
    <property type="molecule type" value="Genomic_DNA"/>
</dbReference>
<evidence type="ECO:0000313" key="13">
    <source>
        <dbReference type="Proteomes" id="UP001232148"/>
    </source>
</evidence>
<evidence type="ECO:0000256" key="5">
    <source>
        <dbReference type="ARBA" id="ARBA00023008"/>
    </source>
</evidence>
<feature type="region of interest" description="Disordered" evidence="7">
    <location>
        <begin position="1"/>
        <end position="82"/>
    </location>
</feature>
<dbReference type="InterPro" id="IPR008972">
    <property type="entry name" value="Cupredoxin"/>
</dbReference>
<evidence type="ECO:0000256" key="4">
    <source>
        <dbReference type="ARBA" id="ARBA00023002"/>
    </source>
</evidence>
<gene>
    <name evidence="12" type="ORF">LX32DRAFT_642172</name>
</gene>
<name>A0AAD9LXL3_9PEZI</name>
<dbReference type="InterPro" id="IPR033138">
    <property type="entry name" value="Cu_oxidase_CS"/>
</dbReference>
<keyword evidence="8" id="KW-0812">Transmembrane</keyword>
<dbReference type="Pfam" id="PF07732">
    <property type="entry name" value="Cu-oxidase_3"/>
    <property type="match status" value="1"/>
</dbReference>
<dbReference type="PROSITE" id="PS00079">
    <property type="entry name" value="MULTICOPPER_OXIDASE1"/>
    <property type="match status" value="1"/>
</dbReference>
<feature type="region of interest" description="Disordered" evidence="7">
    <location>
        <begin position="109"/>
        <end position="136"/>
    </location>
</feature>
<dbReference type="Pfam" id="PF00394">
    <property type="entry name" value="Cu-oxidase"/>
    <property type="match status" value="1"/>
</dbReference>
<protein>
    <submittedName>
        <fullName evidence="12">Multicopper oxidase</fullName>
    </submittedName>
</protein>
<keyword evidence="6" id="KW-0325">Glycoprotein</keyword>
<keyword evidence="13" id="KW-1185">Reference proteome</keyword>
<comment type="similarity">
    <text evidence="1">Belongs to the multicopper oxidase family.</text>
</comment>
<evidence type="ECO:0000256" key="1">
    <source>
        <dbReference type="ARBA" id="ARBA00010609"/>
    </source>
</evidence>
<accession>A0AAD9LXL3</accession>
<feature type="region of interest" description="Disordered" evidence="7">
    <location>
        <begin position="510"/>
        <end position="530"/>
    </location>
</feature>
<dbReference type="GO" id="GO:0005507">
    <property type="term" value="F:copper ion binding"/>
    <property type="evidence" value="ECO:0007669"/>
    <property type="project" value="InterPro"/>
</dbReference>
<keyword evidence="8" id="KW-0472">Membrane</keyword>
<dbReference type="AlphaFoldDB" id="A0AAD9LXL3"/>
<dbReference type="Proteomes" id="UP001232148">
    <property type="component" value="Unassembled WGS sequence"/>
</dbReference>
<dbReference type="Gene3D" id="2.60.40.420">
    <property type="entry name" value="Cupredoxins - blue copper proteins"/>
    <property type="match status" value="3"/>
</dbReference>
<evidence type="ECO:0000256" key="6">
    <source>
        <dbReference type="ARBA" id="ARBA00023180"/>
    </source>
</evidence>
<dbReference type="PANTHER" id="PTHR11709">
    <property type="entry name" value="MULTI-COPPER OXIDASE"/>
    <property type="match status" value="1"/>
</dbReference>
<evidence type="ECO:0000259" key="9">
    <source>
        <dbReference type="Pfam" id="PF00394"/>
    </source>
</evidence>
<evidence type="ECO:0000256" key="3">
    <source>
        <dbReference type="ARBA" id="ARBA00022729"/>
    </source>
</evidence>
<evidence type="ECO:0000259" key="10">
    <source>
        <dbReference type="Pfam" id="PF07731"/>
    </source>
</evidence>
<dbReference type="InterPro" id="IPR001117">
    <property type="entry name" value="Cu-oxidase_2nd"/>
</dbReference>
<evidence type="ECO:0000256" key="2">
    <source>
        <dbReference type="ARBA" id="ARBA00022723"/>
    </source>
</evidence>
<dbReference type="InterPro" id="IPR011707">
    <property type="entry name" value="Cu-oxidase-like_N"/>
</dbReference>
<keyword evidence="5" id="KW-0186">Copper</keyword>
<dbReference type="Pfam" id="PF07731">
    <property type="entry name" value="Cu-oxidase_2"/>
    <property type="match status" value="1"/>
</dbReference>
<evidence type="ECO:0000256" key="8">
    <source>
        <dbReference type="SAM" id="Phobius"/>
    </source>
</evidence>
<evidence type="ECO:0000259" key="11">
    <source>
        <dbReference type="Pfam" id="PF07732"/>
    </source>
</evidence>
<reference evidence="12" key="1">
    <citation type="submission" date="2021-06" db="EMBL/GenBank/DDBJ databases">
        <title>Comparative genomics, transcriptomics and evolutionary studies reveal genomic signatures of adaptation to plant cell wall in hemibiotrophic fungi.</title>
        <authorList>
            <consortium name="DOE Joint Genome Institute"/>
            <person name="Baroncelli R."/>
            <person name="Diaz J.F."/>
            <person name="Benocci T."/>
            <person name="Peng M."/>
            <person name="Battaglia E."/>
            <person name="Haridas S."/>
            <person name="Andreopoulos W."/>
            <person name="Labutti K."/>
            <person name="Pangilinan J."/>
            <person name="Floch G.L."/>
            <person name="Makela M.R."/>
            <person name="Henrissat B."/>
            <person name="Grigoriev I.V."/>
            <person name="Crouch J.A."/>
            <person name="De Vries R.P."/>
            <person name="Sukno S.A."/>
            <person name="Thon M.R."/>
        </authorList>
    </citation>
    <scope>NUCLEOTIDE SEQUENCE</scope>
    <source>
        <strain evidence="12">MAFF235873</strain>
    </source>
</reference>
<sequence>MYPYARQRDVHVASRRQTDPPRDGRSDHPSPPPHPAALFVLQHSYSHPPPDCSQRCAPDDDDEQRPIMDLERGSTREMPPSPLPTRLTVLVQQENDALVGSFADDRSEKSPFLRLSHDEDDDELSFRRRGPRDAPRKTGFSAALFGAVVFFVVFYASGMILPAASTQSPAAAAAAAAPVHVVKEPVPSTPRLRDTSEYVLGPSWDFSAASSVREYHWTIQDATLNPDGILRPMMLINNQFPGPLVECNEGDTIVVHVRNEAANATAIHFHGMLQNGTNSMDGTVGVTQCPIAPNATFTYRFTVDNQSGTYWYHAHHSVQASDGIVGPLVIHSAAETGPGNAYATDRVVMIQDHYHNTSAELLMDYLQPDRENEEPVPSSGLINGRNYRNCSDFGGWDCRNDNPRLQSLESFDLAPDERHRLRIINTGAFAEFQVEIDEHPFYVTEVDGTAVHPEPFHRLNVLPAQRYSVVLETNATAADAFWMRARMVTHCFARENPWLDPEVKAVVRYSRPARPDGTGTAEEPRSKSWGEAHDVECRDMDATLLRPVEAAPAPKATASMFLRANFEIGAWRLSRGFFNASTWHANATSPALYRAIEASKNAGNGTLLPPTTGVNDVTFDPEREFVYQTTGVQTVDMVISNFDDGAHPFHLHGHKLFVLRQGPTGYPPGSAAELEAELAAAGALDNPLRRDTVTVQGYGWAAVRVVLDNPGMWAFHCHNAWHAEAGMMMVIAAMVETSGGWRAGEEERRLCELPGVEKGVRPGDDLWFGNFG</sequence>
<dbReference type="InterPro" id="IPR011706">
    <property type="entry name" value="Cu-oxidase_C"/>
</dbReference>
<feature type="domain" description="Plastocyanin-like" evidence="10">
    <location>
        <begin position="606"/>
        <end position="732"/>
    </location>
</feature>
<dbReference type="InterPro" id="IPR002355">
    <property type="entry name" value="Cu_oxidase_Cu_BS"/>
</dbReference>
<evidence type="ECO:0000256" key="7">
    <source>
        <dbReference type="SAM" id="MobiDB-lite"/>
    </source>
</evidence>
<feature type="transmembrane region" description="Helical" evidence="8">
    <location>
        <begin position="138"/>
        <end position="161"/>
    </location>
</feature>
<dbReference type="GO" id="GO:0016491">
    <property type="term" value="F:oxidoreductase activity"/>
    <property type="evidence" value="ECO:0007669"/>
    <property type="project" value="UniProtKB-KW"/>
</dbReference>
<keyword evidence="4" id="KW-0560">Oxidoreductase</keyword>
<organism evidence="12 13">
    <name type="scientific">Colletotrichum zoysiae</name>
    <dbReference type="NCBI Taxonomy" id="1216348"/>
    <lineage>
        <taxon>Eukaryota</taxon>
        <taxon>Fungi</taxon>
        <taxon>Dikarya</taxon>
        <taxon>Ascomycota</taxon>
        <taxon>Pezizomycotina</taxon>
        <taxon>Sordariomycetes</taxon>
        <taxon>Hypocreomycetidae</taxon>
        <taxon>Glomerellales</taxon>
        <taxon>Glomerellaceae</taxon>
        <taxon>Colletotrichum</taxon>
        <taxon>Colletotrichum graminicola species complex</taxon>
    </lineage>
</organism>
<proteinExistence type="inferred from homology"/>
<feature type="domain" description="Plastocyanin-like" evidence="9">
    <location>
        <begin position="345"/>
        <end position="510"/>
    </location>
</feature>
<keyword evidence="8" id="KW-1133">Transmembrane helix</keyword>
<dbReference type="PANTHER" id="PTHR11709:SF414">
    <property type="entry name" value="ADR239WP"/>
    <property type="match status" value="1"/>
</dbReference>
<evidence type="ECO:0000313" key="12">
    <source>
        <dbReference type="EMBL" id="KAK2026096.1"/>
    </source>
</evidence>
<feature type="compositionally biased region" description="Basic and acidic residues" evidence="7">
    <location>
        <begin position="64"/>
        <end position="75"/>
    </location>
</feature>
<dbReference type="CDD" id="cd13910">
    <property type="entry name" value="CuRO_3_MCO_like_4"/>
    <property type="match status" value="1"/>
</dbReference>
<dbReference type="CDD" id="cd13857">
    <property type="entry name" value="CuRO_1_Diphenol_Ox"/>
    <property type="match status" value="1"/>
</dbReference>
<feature type="domain" description="Plastocyanin-like" evidence="11">
    <location>
        <begin position="219"/>
        <end position="333"/>
    </location>
</feature>
<dbReference type="SUPFAM" id="SSF49503">
    <property type="entry name" value="Cupredoxins"/>
    <property type="match status" value="3"/>
</dbReference>